<accession>A0A8S5N6V5</accession>
<dbReference type="EMBL" id="BK015070">
    <property type="protein sequence ID" value="DAD89851.1"/>
    <property type="molecule type" value="Genomic_DNA"/>
</dbReference>
<proteinExistence type="predicted"/>
<protein>
    <submittedName>
        <fullName evidence="1">Uncharacterized protein</fullName>
    </submittedName>
</protein>
<name>A0A8S5N6V5_9CAUD</name>
<organism evidence="1">
    <name type="scientific">Myoviridae sp. ctsip2</name>
    <dbReference type="NCBI Taxonomy" id="2826705"/>
    <lineage>
        <taxon>Viruses</taxon>
        <taxon>Duplodnaviria</taxon>
        <taxon>Heunggongvirae</taxon>
        <taxon>Uroviricota</taxon>
        <taxon>Caudoviricetes</taxon>
    </lineage>
</organism>
<reference evidence="1" key="1">
    <citation type="journal article" date="2021" name="Proc. Natl. Acad. Sci. U.S.A.">
        <title>A Catalog of Tens of Thousands of Viruses from Human Metagenomes Reveals Hidden Associations with Chronic Diseases.</title>
        <authorList>
            <person name="Tisza M.J."/>
            <person name="Buck C.B."/>
        </authorList>
    </citation>
    <scope>NUCLEOTIDE SEQUENCE</scope>
    <source>
        <strain evidence="1">Ctsip2</strain>
    </source>
</reference>
<evidence type="ECO:0000313" key="1">
    <source>
        <dbReference type="EMBL" id="DAD89851.1"/>
    </source>
</evidence>
<sequence>MKVDKHYAIDGIQVCFLTETEGVGIYKAGKNLFITLNDKVLFKVIPITQDECTTYDIDEI</sequence>